<dbReference type="PANTHER" id="PTHR42775:SF2">
    <property type="entry name" value="PERMEASE"/>
    <property type="match status" value="1"/>
</dbReference>
<sequence length="325" mass="36614">MLEKLLEIFKIFIFYFVEISVLFIAIAFIVALLNQKFSKKMERYLSANSLLSYIKAMFLGALTPFCSCSTIPLLSALLKARVSFGVSVAYLLVSPLVNPIIITMLVISFGLKLSLFYILFIFVFVFIFSLSISKFDSDKFLNKDFIKEKQNTAPKYHNISKQNCCQTKIINFSTQKQSLNSNSQTKSSYKDLFLKVLKDYKKIIPYIVIGMGIGALIHGFVPKEFLQTYLQEFEIFSVVIAAFVGVLLYIRVEAIIPIGLSLMDCGVSLGAVMSFLIAGGGCSLPELILLKRIFKMNFLLIFISCVLFIAIIFGVLIDIGIKWKI</sequence>
<name>A0A562X7E7_CAMHY</name>
<evidence type="ECO:0000256" key="5">
    <source>
        <dbReference type="ARBA" id="ARBA00022989"/>
    </source>
</evidence>
<keyword evidence="4 7" id="KW-0812">Transmembrane</keyword>
<feature type="transmembrane region" description="Helical" evidence="7">
    <location>
        <begin position="203"/>
        <end position="221"/>
    </location>
</feature>
<dbReference type="RefSeq" id="WP_147497616.1">
    <property type="nucleotide sequence ID" value="NZ_VOAP01000029.1"/>
</dbReference>
<evidence type="ECO:0000256" key="6">
    <source>
        <dbReference type="ARBA" id="ARBA00023136"/>
    </source>
</evidence>
<feature type="transmembrane region" description="Helical" evidence="7">
    <location>
        <begin position="257"/>
        <end position="278"/>
    </location>
</feature>
<organism evidence="8 9">
    <name type="scientific">Campylobacter hyointestinalis</name>
    <dbReference type="NCBI Taxonomy" id="198"/>
    <lineage>
        <taxon>Bacteria</taxon>
        <taxon>Pseudomonadati</taxon>
        <taxon>Campylobacterota</taxon>
        <taxon>Epsilonproteobacteria</taxon>
        <taxon>Campylobacterales</taxon>
        <taxon>Campylobacteraceae</taxon>
        <taxon>Campylobacter</taxon>
    </lineage>
</organism>
<dbReference type="EMBL" id="VOAP01000029">
    <property type="protein sequence ID" value="TWO18001.1"/>
    <property type="molecule type" value="Genomic_DNA"/>
</dbReference>
<comment type="subcellular location">
    <subcellularLocation>
        <location evidence="1">Cell membrane</location>
        <topology evidence="1">Multi-pass membrane protein</topology>
    </subcellularLocation>
</comment>
<feature type="transmembrane region" description="Helical" evidence="7">
    <location>
        <begin position="298"/>
        <end position="321"/>
    </location>
</feature>
<keyword evidence="5 7" id="KW-1133">Transmembrane helix</keyword>
<comment type="caution">
    <text evidence="8">The sequence shown here is derived from an EMBL/GenBank/DDBJ whole genome shotgun (WGS) entry which is preliminary data.</text>
</comment>
<dbReference type="InterPro" id="IPR053166">
    <property type="entry name" value="UPF0718_permease"/>
</dbReference>
<feature type="transmembrane region" description="Helical" evidence="7">
    <location>
        <begin position="12"/>
        <end position="33"/>
    </location>
</feature>
<dbReference type="PANTHER" id="PTHR42775">
    <property type="entry name" value="PERMEASE RV2963-RELATED"/>
    <property type="match status" value="1"/>
</dbReference>
<proteinExistence type="inferred from homology"/>
<keyword evidence="6 7" id="KW-0472">Membrane</keyword>
<evidence type="ECO:0000256" key="2">
    <source>
        <dbReference type="ARBA" id="ARBA00006386"/>
    </source>
</evidence>
<evidence type="ECO:0000256" key="3">
    <source>
        <dbReference type="ARBA" id="ARBA00022475"/>
    </source>
</evidence>
<keyword evidence="3" id="KW-1003">Cell membrane</keyword>
<comment type="similarity">
    <text evidence="2">Belongs to the UPF0718 family.</text>
</comment>
<evidence type="ECO:0000313" key="8">
    <source>
        <dbReference type="EMBL" id="TWO18001.1"/>
    </source>
</evidence>
<reference evidence="8 9" key="1">
    <citation type="submission" date="2019-07" db="EMBL/GenBank/DDBJ databases">
        <title>Rapid identification of Enteric Bacteria from Whole Genome Sequences (WGS) using Average Nucleotide Identity (ANI).</title>
        <authorList>
            <person name="Lane C."/>
        </authorList>
    </citation>
    <scope>NUCLEOTIDE SEQUENCE [LARGE SCALE GENOMIC DNA]</scope>
    <source>
        <strain evidence="8 9">D2411</strain>
    </source>
</reference>
<evidence type="ECO:0000313" key="9">
    <source>
        <dbReference type="Proteomes" id="UP000321812"/>
    </source>
</evidence>
<feature type="transmembrane region" description="Helical" evidence="7">
    <location>
        <begin position="233"/>
        <end position="250"/>
    </location>
</feature>
<dbReference type="GO" id="GO:0005886">
    <property type="term" value="C:plasma membrane"/>
    <property type="evidence" value="ECO:0007669"/>
    <property type="project" value="UniProtKB-SubCell"/>
</dbReference>
<gene>
    <name evidence="8" type="ORF">YZ82_08310</name>
</gene>
<dbReference type="InterPro" id="IPR005524">
    <property type="entry name" value="DUF318"/>
</dbReference>
<feature type="transmembrane region" description="Helical" evidence="7">
    <location>
        <begin position="88"/>
        <end position="109"/>
    </location>
</feature>
<dbReference type="Pfam" id="PF03773">
    <property type="entry name" value="ArsP_1"/>
    <property type="match status" value="1"/>
</dbReference>
<evidence type="ECO:0000256" key="1">
    <source>
        <dbReference type="ARBA" id="ARBA00004651"/>
    </source>
</evidence>
<protein>
    <submittedName>
        <fullName evidence="8">Permease</fullName>
    </submittedName>
</protein>
<feature type="transmembrane region" description="Helical" evidence="7">
    <location>
        <begin position="115"/>
        <end position="133"/>
    </location>
</feature>
<dbReference type="AlphaFoldDB" id="A0A562X7E7"/>
<evidence type="ECO:0000256" key="4">
    <source>
        <dbReference type="ARBA" id="ARBA00022692"/>
    </source>
</evidence>
<dbReference type="Proteomes" id="UP000321812">
    <property type="component" value="Unassembled WGS sequence"/>
</dbReference>
<feature type="transmembrane region" description="Helical" evidence="7">
    <location>
        <begin position="53"/>
        <end position="76"/>
    </location>
</feature>
<evidence type="ECO:0000256" key="7">
    <source>
        <dbReference type="SAM" id="Phobius"/>
    </source>
</evidence>
<accession>A0A562X7E7</accession>